<dbReference type="AlphaFoldDB" id="A0A1E2UIF1"/>
<dbReference type="Proteomes" id="UP000094849">
    <property type="component" value="Unassembled WGS sequence"/>
</dbReference>
<gene>
    <name evidence="1" type="ORF">A3196_19330</name>
</gene>
<organism evidence="1 2">
    <name type="scientific">Candidatus Thiodiazotropha endoloripes</name>
    <dbReference type="NCBI Taxonomy" id="1818881"/>
    <lineage>
        <taxon>Bacteria</taxon>
        <taxon>Pseudomonadati</taxon>
        <taxon>Pseudomonadota</taxon>
        <taxon>Gammaproteobacteria</taxon>
        <taxon>Chromatiales</taxon>
        <taxon>Sedimenticolaceae</taxon>
        <taxon>Candidatus Thiodiazotropha</taxon>
    </lineage>
</organism>
<accession>A0A1E2UIF1</accession>
<reference evidence="1 2" key="1">
    <citation type="submission" date="2016-03" db="EMBL/GenBank/DDBJ databases">
        <title>Chemosynthetic sulphur-oxidizing symbionts of marine invertebrate animals are capable of nitrogen fixation.</title>
        <authorList>
            <person name="Petersen J.M."/>
            <person name="Kemper A."/>
            <person name="Gruber-Vodicka H."/>
            <person name="Cardini U."/>
            <person name="Geest Mvander."/>
            <person name="Kleiner M."/>
            <person name="Bulgheresi S."/>
            <person name="Fussmann M."/>
            <person name="Herbold C."/>
            <person name="Seah B.K.B."/>
            <person name="Antony C.Paul."/>
            <person name="Liu D."/>
            <person name="Belitz A."/>
            <person name="Weber M."/>
        </authorList>
    </citation>
    <scope>NUCLEOTIDE SEQUENCE [LARGE SCALE GENOMIC DNA]</scope>
    <source>
        <strain evidence="1">G_D</strain>
    </source>
</reference>
<dbReference type="EMBL" id="LVJZ01000005">
    <property type="protein sequence ID" value="ODB92922.1"/>
    <property type="molecule type" value="Genomic_DNA"/>
</dbReference>
<keyword evidence="2" id="KW-1185">Reference proteome</keyword>
<protein>
    <submittedName>
        <fullName evidence="1">Uncharacterized protein</fullName>
    </submittedName>
</protein>
<proteinExistence type="predicted"/>
<evidence type="ECO:0000313" key="2">
    <source>
        <dbReference type="Proteomes" id="UP000094849"/>
    </source>
</evidence>
<sequence length="294" mass="34250">MIGNSSVSCYGIRRLNPFLGVLQIIELDGGRASTTNGRVWHIELQVVRHGGWGSLNAHASINNWQLVGLWSEKEGLIKAPMITGDWHDDLCNLLIKQILQHHHELPFPLTDRRELWLLDQTDRKPLALLMSMLPGPRHSNHKPRFWRGCLERSRVGGDHHFTEIDRLERLVRKRAGFHVNHLWVTWDVDRQYAETDQGERIDRAGLPSFGLTEDWPDDQSRALVQRYVDWIAPALLTLPTLQEAERRRLESNLGRRASRIEYYWRLYPEILDQDKIMTPRVQTRLTTDNSGITR</sequence>
<evidence type="ECO:0000313" key="1">
    <source>
        <dbReference type="EMBL" id="ODB92922.1"/>
    </source>
</evidence>
<comment type="caution">
    <text evidence="1">The sequence shown here is derived from an EMBL/GenBank/DDBJ whole genome shotgun (WGS) entry which is preliminary data.</text>
</comment>
<name>A0A1E2UIF1_9GAMM</name>
<dbReference type="RefSeq" id="WP_069025085.1">
    <property type="nucleotide sequence ID" value="NZ_LVJZ01000005.1"/>
</dbReference>
<dbReference type="STRING" id="1818881.A3196_19330"/>